<dbReference type="EMBL" id="SJPV01000010">
    <property type="protein sequence ID" value="TWU33284.1"/>
    <property type="molecule type" value="Genomic_DNA"/>
</dbReference>
<sequence>MPINTPKVSRRTFVGASATLATTAMLPGNGLAAAAAKPNSKFSGVQIGIITYSYRSMPSSAEDILKYVCESGINSIELMGNTAEQFAQKNGSEEGGTAGFSALRKLYNDAGVEIHIVKFPKIGNANMSDEQIEDCFLAAKALGATGITRELSEDAAKRLGPIADKHEIMIGFHNHTQLKPTTYDGSILSSGKYLGINLDIGHYLAGTNENPLRLIEAHQDRILSLHIKDRKKDNGPNMPFGLGETPVTEVLQYMKENQLTFPADIELEYTIPKDSDAVNEVTKCVQFCKQALTS</sequence>
<reference evidence="2 3" key="1">
    <citation type="submission" date="2019-02" db="EMBL/GenBank/DDBJ databases">
        <title>Deep-cultivation of Planctomycetes and their phenomic and genomic characterization uncovers novel biology.</title>
        <authorList>
            <person name="Wiegand S."/>
            <person name="Jogler M."/>
            <person name="Boedeker C."/>
            <person name="Pinto D."/>
            <person name="Vollmers J."/>
            <person name="Rivas-Marin E."/>
            <person name="Kohn T."/>
            <person name="Peeters S.H."/>
            <person name="Heuer A."/>
            <person name="Rast P."/>
            <person name="Oberbeckmann S."/>
            <person name="Bunk B."/>
            <person name="Jeske O."/>
            <person name="Meyerdierks A."/>
            <person name="Storesund J.E."/>
            <person name="Kallscheuer N."/>
            <person name="Luecker S."/>
            <person name="Lage O.M."/>
            <person name="Pohl T."/>
            <person name="Merkel B.J."/>
            <person name="Hornburger P."/>
            <person name="Mueller R.-W."/>
            <person name="Bruemmer F."/>
            <person name="Labrenz M."/>
            <person name="Spormann A.M."/>
            <person name="Op Den Camp H."/>
            <person name="Overmann J."/>
            <person name="Amann R."/>
            <person name="Jetten M.S.M."/>
            <person name="Mascher T."/>
            <person name="Medema M.H."/>
            <person name="Devos D.P."/>
            <person name="Kaster A.-K."/>
            <person name="Ovreas L."/>
            <person name="Rohde M."/>
            <person name="Galperin M.Y."/>
            <person name="Jogler C."/>
        </authorList>
    </citation>
    <scope>NUCLEOTIDE SEQUENCE [LARGE SCALE GENOMIC DNA]</scope>
    <source>
        <strain evidence="2 3">Poly41</strain>
    </source>
</reference>
<proteinExistence type="predicted"/>
<dbReference type="GO" id="GO:0016853">
    <property type="term" value="F:isomerase activity"/>
    <property type="evidence" value="ECO:0007669"/>
    <property type="project" value="UniProtKB-KW"/>
</dbReference>
<dbReference type="Proteomes" id="UP000319143">
    <property type="component" value="Unassembled WGS sequence"/>
</dbReference>
<dbReference type="Gene3D" id="3.20.20.150">
    <property type="entry name" value="Divalent-metal-dependent TIM barrel enzymes"/>
    <property type="match status" value="1"/>
</dbReference>
<dbReference type="AlphaFoldDB" id="A0A5C6DBQ6"/>
<evidence type="ECO:0000259" key="1">
    <source>
        <dbReference type="Pfam" id="PF01261"/>
    </source>
</evidence>
<feature type="domain" description="Xylose isomerase-like TIM barrel" evidence="1">
    <location>
        <begin position="148"/>
        <end position="269"/>
    </location>
</feature>
<dbReference type="InterPro" id="IPR036237">
    <property type="entry name" value="Xyl_isomerase-like_sf"/>
</dbReference>
<name>A0A5C6DBQ6_9BACT</name>
<dbReference type="RefSeq" id="WP_197231581.1">
    <property type="nucleotide sequence ID" value="NZ_SJPV01000010.1"/>
</dbReference>
<dbReference type="InterPro" id="IPR013022">
    <property type="entry name" value="Xyl_isomerase-like_TIM-brl"/>
</dbReference>
<accession>A0A5C6DBQ6</accession>
<evidence type="ECO:0000313" key="2">
    <source>
        <dbReference type="EMBL" id="TWU33284.1"/>
    </source>
</evidence>
<keyword evidence="3" id="KW-1185">Reference proteome</keyword>
<dbReference type="Pfam" id="PF01261">
    <property type="entry name" value="AP_endonuc_2"/>
    <property type="match status" value="1"/>
</dbReference>
<dbReference type="PANTHER" id="PTHR12110:SF41">
    <property type="entry name" value="INOSOSE DEHYDRATASE"/>
    <property type="match status" value="1"/>
</dbReference>
<comment type="caution">
    <text evidence="2">The sequence shown here is derived from an EMBL/GenBank/DDBJ whole genome shotgun (WGS) entry which is preliminary data.</text>
</comment>
<keyword evidence="2" id="KW-0413">Isomerase</keyword>
<organism evidence="2 3">
    <name type="scientific">Novipirellula artificiosorum</name>
    <dbReference type="NCBI Taxonomy" id="2528016"/>
    <lineage>
        <taxon>Bacteria</taxon>
        <taxon>Pseudomonadati</taxon>
        <taxon>Planctomycetota</taxon>
        <taxon>Planctomycetia</taxon>
        <taxon>Pirellulales</taxon>
        <taxon>Pirellulaceae</taxon>
        <taxon>Novipirellula</taxon>
    </lineage>
</organism>
<protein>
    <submittedName>
        <fullName evidence="2">Xylose isomerase-like TIM barrel</fullName>
    </submittedName>
</protein>
<evidence type="ECO:0000313" key="3">
    <source>
        <dbReference type="Proteomes" id="UP000319143"/>
    </source>
</evidence>
<gene>
    <name evidence="2" type="ORF">Poly41_50360</name>
</gene>
<dbReference type="PANTHER" id="PTHR12110">
    <property type="entry name" value="HYDROXYPYRUVATE ISOMERASE"/>
    <property type="match status" value="1"/>
</dbReference>
<dbReference type="PROSITE" id="PS51318">
    <property type="entry name" value="TAT"/>
    <property type="match status" value="1"/>
</dbReference>
<dbReference type="InterPro" id="IPR006311">
    <property type="entry name" value="TAT_signal"/>
</dbReference>
<dbReference type="InterPro" id="IPR050312">
    <property type="entry name" value="IolE/XylAMocC-like"/>
</dbReference>
<dbReference type="SUPFAM" id="SSF51658">
    <property type="entry name" value="Xylose isomerase-like"/>
    <property type="match status" value="1"/>
</dbReference>